<sequence length="124" mass="12889">LGLHDTTSRTEPRETSKIHANRVLHACGSSGRRASNTLGVIGLMYARIESAMVAARDRDEWINGVAAGLGTGVLFCAANGLRSAVVAGALGGVLAGAACLRPFPVKRIWARAAAAHEELGGRAW</sequence>
<evidence type="ECO:0000256" key="4">
    <source>
        <dbReference type="ARBA" id="ARBA00023136"/>
    </source>
</evidence>
<name>A0A1E5UL86_9POAL</name>
<dbReference type="GO" id="GO:0008320">
    <property type="term" value="F:protein transmembrane transporter activity"/>
    <property type="evidence" value="ECO:0007669"/>
    <property type="project" value="TreeGrafter"/>
</dbReference>
<keyword evidence="2" id="KW-0812">Transmembrane</keyword>
<gene>
    <name evidence="5" type="ORF">BAE44_0025393</name>
</gene>
<dbReference type="PANTHER" id="PTHR15371:SF0">
    <property type="entry name" value="SD19278P"/>
    <property type="match status" value="1"/>
</dbReference>
<keyword evidence="4" id="KW-0472">Membrane</keyword>
<accession>A0A1E5UL86</accession>
<reference evidence="5 6" key="1">
    <citation type="submission" date="2016-09" db="EMBL/GenBank/DDBJ databases">
        <title>The draft genome of Dichanthelium oligosanthes: A C3 panicoid grass species.</title>
        <authorList>
            <person name="Studer A.J."/>
            <person name="Schnable J.C."/>
            <person name="Brutnell T.P."/>
        </authorList>
    </citation>
    <scope>NUCLEOTIDE SEQUENCE [LARGE SCALE GENOMIC DNA]</scope>
    <source>
        <strain evidence="6">cv. Kellogg 1175</strain>
        <tissue evidence="5">Leaf</tissue>
    </source>
</reference>
<dbReference type="GO" id="GO:0005744">
    <property type="term" value="C:TIM23 mitochondrial import inner membrane translocase complex"/>
    <property type="evidence" value="ECO:0007669"/>
    <property type="project" value="TreeGrafter"/>
</dbReference>
<dbReference type="PANTHER" id="PTHR15371">
    <property type="entry name" value="TIM23"/>
    <property type="match status" value="1"/>
</dbReference>
<keyword evidence="3" id="KW-1133">Transmembrane helix</keyword>
<keyword evidence="6" id="KW-1185">Reference proteome</keyword>
<dbReference type="Proteomes" id="UP000095767">
    <property type="component" value="Unassembled WGS sequence"/>
</dbReference>
<proteinExistence type="predicted"/>
<comment type="caution">
    <text evidence="5">The sequence shown here is derived from an EMBL/GenBank/DDBJ whole genome shotgun (WGS) entry which is preliminary data.</text>
</comment>
<dbReference type="GO" id="GO:0030150">
    <property type="term" value="P:protein import into mitochondrial matrix"/>
    <property type="evidence" value="ECO:0007669"/>
    <property type="project" value="TreeGrafter"/>
</dbReference>
<dbReference type="AlphaFoldDB" id="A0A1E5UL86"/>
<dbReference type="Pfam" id="PF02466">
    <property type="entry name" value="Tim17"/>
    <property type="match status" value="1"/>
</dbReference>
<evidence type="ECO:0000313" key="5">
    <source>
        <dbReference type="EMBL" id="OEL13588.1"/>
    </source>
</evidence>
<evidence type="ECO:0000256" key="3">
    <source>
        <dbReference type="ARBA" id="ARBA00022989"/>
    </source>
</evidence>
<dbReference type="InterPro" id="IPR045238">
    <property type="entry name" value="Tim23-like"/>
</dbReference>
<evidence type="ECO:0000313" key="6">
    <source>
        <dbReference type="Proteomes" id="UP000095767"/>
    </source>
</evidence>
<comment type="subcellular location">
    <subcellularLocation>
        <location evidence="1">Membrane</location>
        <topology evidence="1">Multi-pass membrane protein</topology>
    </subcellularLocation>
</comment>
<organism evidence="5 6">
    <name type="scientific">Dichanthelium oligosanthes</name>
    <dbReference type="NCBI Taxonomy" id="888268"/>
    <lineage>
        <taxon>Eukaryota</taxon>
        <taxon>Viridiplantae</taxon>
        <taxon>Streptophyta</taxon>
        <taxon>Embryophyta</taxon>
        <taxon>Tracheophyta</taxon>
        <taxon>Spermatophyta</taxon>
        <taxon>Magnoliopsida</taxon>
        <taxon>Liliopsida</taxon>
        <taxon>Poales</taxon>
        <taxon>Poaceae</taxon>
        <taxon>PACMAD clade</taxon>
        <taxon>Panicoideae</taxon>
        <taxon>Panicodae</taxon>
        <taxon>Paniceae</taxon>
        <taxon>Dichantheliinae</taxon>
        <taxon>Dichanthelium</taxon>
    </lineage>
</organism>
<dbReference type="OrthoDB" id="159299at2759"/>
<dbReference type="EMBL" id="LWDX02072869">
    <property type="protein sequence ID" value="OEL13588.1"/>
    <property type="molecule type" value="Genomic_DNA"/>
</dbReference>
<feature type="non-terminal residue" evidence="5">
    <location>
        <position position="1"/>
    </location>
</feature>
<dbReference type="STRING" id="888268.A0A1E5UL86"/>
<evidence type="ECO:0000256" key="2">
    <source>
        <dbReference type="ARBA" id="ARBA00022692"/>
    </source>
</evidence>
<evidence type="ECO:0000256" key="1">
    <source>
        <dbReference type="ARBA" id="ARBA00004141"/>
    </source>
</evidence>
<protein>
    <submittedName>
        <fullName evidence="5">Uncharacterized protein</fullName>
    </submittedName>
</protein>